<dbReference type="GO" id="GO:0043709">
    <property type="term" value="P:cell adhesion involved in single-species biofilm formation"/>
    <property type="evidence" value="ECO:0007669"/>
    <property type="project" value="TreeGrafter"/>
</dbReference>
<dbReference type="PROSITE" id="PS50887">
    <property type="entry name" value="GGDEF"/>
    <property type="match status" value="1"/>
</dbReference>
<dbReference type="CDD" id="cd01949">
    <property type="entry name" value="GGDEF"/>
    <property type="match status" value="1"/>
</dbReference>
<keyword evidence="3" id="KW-0812">Transmembrane</keyword>
<reference evidence="5" key="1">
    <citation type="journal article" date="2018" name="Nat. Biotechnol.">
        <title>A standardized bacterial taxonomy based on genome phylogeny substantially revises the tree of life.</title>
        <authorList>
            <person name="Parks D.H."/>
            <person name="Chuvochina M."/>
            <person name="Waite D.W."/>
            <person name="Rinke C."/>
            <person name="Skarshewski A."/>
            <person name="Chaumeil P.A."/>
            <person name="Hugenholtz P."/>
        </authorList>
    </citation>
    <scope>NUCLEOTIDE SEQUENCE [LARGE SCALE GENOMIC DNA]</scope>
    <source>
        <strain evidence="5">UBA11284</strain>
    </source>
</reference>
<dbReference type="EC" id="2.7.7.65" evidence="1"/>
<dbReference type="InterPro" id="IPR050469">
    <property type="entry name" value="Diguanylate_Cyclase"/>
</dbReference>
<protein>
    <recommendedName>
        <fullName evidence="1">diguanylate cyclase</fullName>
        <ecNumber evidence="1">2.7.7.65</ecNumber>
    </recommendedName>
</protein>
<organism evidence="5">
    <name type="scientific">Halomonas campaniensis</name>
    <dbReference type="NCBI Taxonomy" id="213554"/>
    <lineage>
        <taxon>Bacteria</taxon>
        <taxon>Pseudomonadati</taxon>
        <taxon>Pseudomonadota</taxon>
        <taxon>Gammaproteobacteria</taxon>
        <taxon>Oceanospirillales</taxon>
        <taxon>Halomonadaceae</taxon>
        <taxon>Halomonas</taxon>
    </lineage>
</organism>
<gene>
    <name evidence="5" type="ORF">DEO68_10610</name>
</gene>
<keyword evidence="3" id="KW-0472">Membrane</keyword>
<dbReference type="InterPro" id="IPR000160">
    <property type="entry name" value="GGDEF_dom"/>
</dbReference>
<dbReference type="InterPro" id="IPR029787">
    <property type="entry name" value="Nucleotide_cyclase"/>
</dbReference>
<evidence type="ECO:0000313" key="5">
    <source>
        <dbReference type="EMBL" id="HCA02616.1"/>
    </source>
</evidence>
<feature type="domain" description="GGDEF" evidence="4">
    <location>
        <begin position="215"/>
        <end position="350"/>
    </location>
</feature>
<dbReference type="SMART" id="SM00267">
    <property type="entry name" value="GGDEF"/>
    <property type="match status" value="1"/>
</dbReference>
<dbReference type="SUPFAM" id="SSF55073">
    <property type="entry name" value="Nucleotide cyclase"/>
    <property type="match status" value="1"/>
</dbReference>
<evidence type="ECO:0000256" key="2">
    <source>
        <dbReference type="ARBA" id="ARBA00034247"/>
    </source>
</evidence>
<dbReference type="GO" id="GO:1902201">
    <property type="term" value="P:negative regulation of bacterial-type flagellum-dependent cell motility"/>
    <property type="evidence" value="ECO:0007669"/>
    <property type="project" value="TreeGrafter"/>
</dbReference>
<proteinExistence type="predicted"/>
<feature type="transmembrane region" description="Helical" evidence="3">
    <location>
        <begin position="151"/>
        <end position="169"/>
    </location>
</feature>
<dbReference type="PANTHER" id="PTHR45138">
    <property type="entry name" value="REGULATORY COMPONENTS OF SENSORY TRANSDUCTION SYSTEM"/>
    <property type="match status" value="1"/>
</dbReference>
<dbReference type="GO" id="GO:0005886">
    <property type="term" value="C:plasma membrane"/>
    <property type="evidence" value="ECO:0007669"/>
    <property type="project" value="TreeGrafter"/>
</dbReference>
<dbReference type="Gene3D" id="3.30.70.270">
    <property type="match status" value="1"/>
</dbReference>
<dbReference type="PANTHER" id="PTHR45138:SF9">
    <property type="entry name" value="DIGUANYLATE CYCLASE DGCM-RELATED"/>
    <property type="match status" value="1"/>
</dbReference>
<evidence type="ECO:0000256" key="3">
    <source>
        <dbReference type="SAM" id="Phobius"/>
    </source>
</evidence>
<comment type="caution">
    <text evidence="5">The sequence shown here is derived from an EMBL/GenBank/DDBJ whole genome shotgun (WGS) entry which is preliminary data.</text>
</comment>
<dbReference type="AlphaFoldDB" id="A0A3D0KGK5"/>
<dbReference type="Pfam" id="PF00990">
    <property type="entry name" value="GGDEF"/>
    <property type="match status" value="1"/>
</dbReference>
<evidence type="ECO:0000256" key="1">
    <source>
        <dbReference type="ARBA" id="ARBA00012528"/>
    </source>
</evidence>
<dbReference type="EMBL" id="DOTR01000052">
    <property type="protein sequence ID" value="HCA02616.1"/>
    <property type="molecule type" value="Genomic_DNA"/>
</dbReference>
<dbReference type="NCBIfam" id="TIGR00254">
    <property type="entry name" value="GGDEF"/>
    <property type="match status" value="1"/>
</dbReference>
<accession>A0A3D0KGK5</accession>
<evidence type="ECO:0000259" key="4">
    <source>
        <dbReference type="PROSITE" id="PS50887"/>
    </source>
</evidence>
<dbReference type="InterPro" id="IPR043128">
    <property type="entry name" value="Rev_trsase/Diguanyl_cyclase"/>
</dbReference>
<sequence length="351" mass="39476">MSFMALMVVIVYEARWVYPEIQAYFSQTGNLTGQQLATRSRAYLQLAQQHLLSEQPFDDEQRQTVRLNLDLAYGLIDVEVYRQRYSCTQPSLQTLNLLTERLTETTVTPFDAAAELLGPIDCLTNIEMNQLDLRGMAINEFSESTRRYNQILTYSSMVIFALGLLFWVMHERQLRRTEHATKQTIAWMQHAMRDPLTGIGNRSALHQDVATKEGAALALILVDIDFFKQYNDSLGHPEGDQLLRRLASLLKYVLGAEAKLYRLGGDEFAAVLPCDDDALLIGYCDQLTSVLEQADFKHPAHPHNERVTLSIGAVCFTAGDATFPSAYKAADKALYRVKSAGRNGWQITAAA</sequence>
<keyword evidence="3" id="KW-1133">Transmembrane helix</keyword>
<dbReference type="GO" id="GO:0052621">
    <property type="term" value="F:diguanylate cyclase activity"/>
    <property type="evidence" value="ECO:0007669"/>
    <property type="project" value="UniProtKB-EC"/>
</dbReference>
<comment type="catalytic activity">
    <reaction evidence="2">
        <text>2 GTP = 3',3'-c-di-GMP + 2 diphosphate</text>
        <dbReference type="Rhea" id="RHEA:24898"/>
        <dbReference type="ChEBI" id="CHEBI:33019"/>
        <dbReference type="ChEBI" id="CHEBI:37565"/>
        <dbReference type="ChEBI" id="CHEBI:58805"/>
        <dbReference type="EC" id="2.7.7.65"/>
    </reaction>
</comment>
<name>A0A3D0KGK5_9GAMM</name>